<sequence>MRRSDPSLNMQAFGPSGLIFPSFVPFYSDIPVSTRFHIFGINFSDKSFVYLAGLQFLFSSRKKSILPGMWCSCQSSLSFEYFRHTRHIKFPEFVSSFFSRLCWPTLGGSSPSASGRNVIGNIPSYTGREVEASSGNYPSAAPIASTVEPSDNSIATLVSMGFDRNSARQPRNDVNVATNILLEAQSH</sequence>
<dbReference type="Proteomes" id="UP000631114">
    <property type="component" value="Unassembled WGS sequence"/>
</dbReference>
<keyword evidence="2" id="KW-1185">Reference proteome</keyword>
<dbReference type="InterPro" id="IPR009060">
    <property type="entry name" value="UBA-like_sf"/>
</dbReference>
<organism evidence="1 2">
    <name type="scientific">Coptis chinensis</name>
    <dbReference type="NCBI Taxonomy" id="261450"/>
    <lineage>
        <taxon>Eukaryota</taxon>
        <taxon>Viridiplantae</taxon>
        <taxon>Streptophyta</taxon>
        <taxon>Embryophyta</taxon>
        <taxon>Tracheophyta</taxon>
        <taxon>Spermatophyta</taxon>
        <taxon>Magnoliopsida</taxon>
        <taxon>Ranunculales</taxon>
        <taxon>Ranunculaceae</taxon>
        <taxon>Coptidoideae</taxon>
        <taxon>Coptis</taxon>
    </lineage>
</organism>
<accession>A0A835LJJ9</accession>
<dbReference type="AlphaFoldDB" id="A0A835LJJ9"/>
<reference evidence="1 2" key="1">
    <citation type="submission" date="2020-10" db="EMBL/GenBank/DDBJ databases">
        <title>The Coptis chinensis genome and diversification of protoberbering-type alkaloids.</title>
        <authorList>
            <person name="Wang B."/>
            <person name="Shu S."/>
            <person name="Song C."/>
            <person name="Liu Y."/>
        </authorList>
    </citation>
    <scope>NUCLEOTIDE SEQUENCE [LARGE SCALE GENOMIC DNA]</scope>
    <source>
        <strain evidence="1">HL-2020</strain>
        <tissue evidence="1">Leaf</tissue>
    </source>
</reference>
<comment type="caution">
    <text evidence="1">The sequence shown here is derived from an EMBL/GenBank/DDBJ whole genome shotgun (WGS) entry which is preliminary data.</text>
</comment>
<dbReference type="SUPFAM" id="SSF46934">
    <property type="entry name" value="UBA-like"/>
    <property type="match status" value="1"/>
</dbReference>
<protein>
    <recommendedName>
        <fullName evidence="3">UBA domain-containing protein</fullName>
    </recommendedName>
</protein>
<name>A0A835LJJ9_9MAGN</name>
<dbReference type="Gene3D" id="1.10.8.10">
    <property type="entry name" value="DNA helicase RuvA subunit, C-terminal domain"/>
    <property type="match status" value="1"/>
</dbReference>
<gene>
    <name evidence="1" type="ORF">IFM89_026695</name>
</gene>
<evidence type="ECO:0000313" key="2">
    <source>
        <dbReference type="Proteomes" id="UP000631114"/>
    </source>
</evidence>
<evidence type="ECO:0008006" key="3">
    <source>
        <dbReference type="Google" id="ProtNLM"/>
    </source>
</evidence>
<dbReference type="OrthoDB" id="272778at2759"/>
<evidence type="ECO:0000313" key="1">
    <source>
        <dbReference type="EMBL" id="KAF9593994.1"/>
    </source>
</evidence>
<dbReference type="EMBL" id="JADFTS010000008">
    <property type="protein sequence ID" value="KAF9593994.1"/>
    <property type="molecule type" value="Genomic_DNA"/>
</dbReference>
<proteinExistence type="predicted"/>